<dbReference type="PANTHER" id="PTHR38344">
    <property type="entry name" value="UPF0753 PROTEIN AQ_863"/>
    <property type="match status" value="1"/>
</dbReference>
<evidence type="ECO:0000313" key="9">
    <source>
        <dbReference type="EMBL" id="USS43020.1"/>
    </source>
</evidence>
<feature type="binding site" evidence="6">
    <location>
        <position position="567"/>
    </location>
    <ligand>
        <name>Zn(2+)</name>
        <dbReference type="ChEBI" id="CHEBI:29105"/>
    </ligand>
</feature>
<dbReference type="RefSeq" id="WP_012733004.1">
    <property type="nucleotide sequence ID" value="NZ_CP021075.1"/>
</dbReference>
<comment type="similarity">
    <text evidence="6">Belongs to the inorganic carbon transporter (TC 9.A.2) DabA family.</text>
</comment>
<dbReference type="Proteomes" id="UP001056386">
    <property type="component" value="Chromosome 2"/>
</dbReference>
<evidence type="ECO:0000313" key="10">
    <source>
        <dbReference type="Proteomes" id="UP000594892"/>
    </source>
</evidence>
<dbReference type="PANTHER" id="PTHR38344:SF1">
    <property type="entry name" value="INORGANIC CARBON TRANSPORTER SUBUNIT DABA-RELATED"/>
    <property type="match status" value="1"/>
</dbReference>
<dbReference type="EMBL" id="CP099583">
    <property type="protein sequence ID" value="USS43020.1"/>
    <property type="molecule type" value="Genomic_DNA"/>
</dbReference>
<feature type="binding site" evidence="6">
    <location>
        <position position="373"/>
    </location>
    <ligand>
        <name>Zn(2+)</name>
        <dbReference type="ChEBI" id="CHEBI:29105"/>
    </ligand>
</feature>
<evidence type="ECO:0000313" key="8">
    <source>
        <dbReference type="EMBL" id="QPQ90942.1"/>
    </source>
</evidence>
<keyword evidence="4 6" id="KW-0862">Zinc</keyword>
<keyword evidence="1 6" id="KW-0813">Transport</keyword>
<dbReference type="HAMAP" id="MF_01871">
    <property type="entry name" value="DabA"/>
    <property type="match status" value="1"/>
</dbReference>
<gene>
    <name evidence="6" type="primary">dabA</name>
    <name evidence="8" type="ORF">I6H06_04230</name>
    <name evidence="9" type="ORF">NFI99_00550</name>
</gene>
<reference evidence="9" key="2">
    <citation type="submission" date="2022-06" db="EMBL/GenBank/DDBJ databases">
        <title>Draft genome sequence of Burkholderia glumae strain GR20004 isolated from rice panicle showing bacterial panicle blight.</title>
        <authorList>
            <person name="Choi S.Y."/>
            <person name="Lee Y.H."/>
        </authorList>
    </citation>
    <scope>NUCLEOTIDE SEQUENCE</scope>
    <source>
        <strain evidence="9">GR20004</strain>
    </source>
</reference>
<feature type="region of interest" description="Disordered" evidence="7">
    <location>
        <begin position="1"/>
        <end position="39"/>
    </location>
</feature>
<name>A0AAP9XXD3_BURGL</name>
<reference evidence="8 10" key="1">
    <citation type="submission" date="2020-12" db="EMBL/GenBank/DDBJ databases">
        <title>FDA dAtabase for Regulatory Grade micrObial Sequences (FDA-ARGOS): Supporting development and validation of Infectious Disease Dx tests.</title>
        <authorList>
            <person name="Minogue T."/>
            <person name="Wolcott M."/>
            <person name="Wasieloski L."/>
            <person name="Aguilar W."/>
            <person name="Moore D."/>
            <person name="Jaissle J."/>
            <person name="Tallon L."/>
            <person name="Sadzewicz L."/>
            <person name="Zhao X."/>
            <person name="Boylan J."/>
            <person name="Ott S."/>
            <person name="Bowen H."/>
            <person name="Vavikolanu K."/>
            <person name="Mehta A."/>
            <person name="Aluvathingal J."/>
            <person name="Nadendla S."/>
            <person name="Yan Y."/>
            <person name="Sichtig H."/>
        </authorList>
    </citation>
    <scope>NUCLEOTIDE SEQUENCE [LARGE SCALE GENOMIC DNA]</scope>
    <source>
        <strain evidence="8 10">FDAARGOS_949</strain>
    </source>
</reference>
<proteinExistence type="inferred from homology"/>
<dbReference type="GO" id="GO:0008270">
    <property type="term" value="F:zinc ion binding"/>
    <property type="evidence" value="ECO:0007669"/>
    <property type="project" value="UniProtKB-UniRule"/>
</dbReference>
<comment type="subunit">
    <text evidence="6">Forms a complex with DabB.</text>
</comment>
<dbReference type="Proteomes" id="UP000594892">
    <property type="component" value="Chromosome 1"/>
</dbReference>
<feature type="compositionally biased region" description="Basic and acidic residues" evidence="7">
    <location>
        <begin position="7"/>
        <end position="22"/>
    </location>
</feature>
<keyword evidence="3 6" id="KW-0479">Metal-binding</keyword>
<protein>
    <recommendedName>
        <fullName evidence="6">Probable inorganic carbon transporter subunit DabA</fullName>
    </recommendedName>
</protein>
<keyword evidence="5 6" id="KW-0472">Membrane</keyword>
<feature type="region of interest" description="Disordered" evidence="7">
    <location>
        <begin position="869"/>
        <end position="892"/>
    </location>
</feature>
<dbReference type="AlphaFoldDB" id="A0AAP9XXD3"/>
<evidence type="ECO:0000256" key="6">
    <source>
        <dbReference type="HAMAP-Rule" id="MF_01871"/>
    </source>
</evidence>
<evidence type="ECO:0000256" key="4">
    <source>
        <dbReference type="ARBA" id="ARBA00022833"/>
    </source>
</evidence>
<evidence type="ECO:0000313" key="11">
    <source>
        <dbReference type="Proteomes" id="UP001056386"/>
    </source>
</evidence>
<evidence type="ECO:0000256" key="3">
    <source>
        <dbReference type="ARBA" id="ARBA00022723"/>
    </source>
</evidence>
<comment type="subcellular location">
    <subcellularLocation>
        <location evidence="6">Cell membrane</location>
        <topology evidence="6">Peripheral membrane protein</topology>
    </subcellularLocation>
</comment>
<evidence type="ECO:0000256" key="7">
    <source>
        <dbReference type="SAM" id="MobiDB-lite"/>
    </source>
</evidence>
<feature type="binding site" evidence="6">
    <location>
        <position position="375"/>
    </location>
    <ligand>
        <name>Zn(2+)</name>
        <dbReference type="ChEBI" id="CHEBI:29105"/>
    </ligand>
</feature>
<evidence type="ECO:0000256" key="1">
    <source>
        <dbReference type="ARBA" id="ARBA00022448"/>
    </source>
</evidence>
<comment type="cofactor">
    <cofactor evidence="6">
        <name>Zn(2+)</name>
        <dbReference type="ChEBI" id="CHEBI:29105"/>
    </cofactor>
</comment>
<accession>A0AAP9XXD3</accession>
<dbReference type="GO" id="GO:0005886">
    <property type="term" value="C:plasma membrane"/>
    <property type="evidence" value="ECO:0007669"/>
    <property type="project" value="UniProtKB-SubCell"/>
</dbReference>
<feature type="binding site" evidence="6">
    <location>
        <position position="552"/>
    </location>
    <ligand>
        <name>Zn(2+)</name>
        <dbReference type="ChEBI" id="CHEBI:29105"/>
    </ligand>
</feature>
<organism evidence="8 10">
    <name type="scientific">Burkholderia glumae</name>
    <name type="common">Pseudomonas glumae</name>
    <dbReference type="NCBI Taxonomy" id="337"/>
    <lineage>
        <taxon>Bacteria</taxon>
        <taxon>Pseudomonadati</taxon>
        <taxon>Pseudomonadota</taxon>
        <taxon>Betaproteobacteria</taxon>
        <taxon>Burkholderiales</taxon>
        <taxon>Burkholderiaceae</taxon>
        <taxon>Burkholderia</taxon>
    </lineage>
</organism>
<evidence type="ECO:0000256" key="2">
    <source>
        <dbReference type="ARBA" id="ARBA00022475"/>
    </source>
</evidence>
<dbReference type="InterPro" id="IPR018752">
    <property type="entry name" value="DabA"/>
</dbReference>
<dbReference type="Pfam" id="PF10070">
    <property type="entry name" value="DabA"/>
    <property type="match status" value="1"/>
</dbReference>
<comment type="function">
    <text evidence="6">Part of an energy-coupled inorganic carbon pump.</text>
</comment>
<keyword evidence="2 6" id="KW-1003">Cell membrane</keyword>
<sequence length="892" mass="97493">MSIATLEKGDERRAARSADEAARSANSTDPAPRGHQRQHIEAACETACRSIAPAWPLDRAIAVNPYWERIGRSVREVAARMAVLADIQVFPSRDHVRAAWEAGRITPADLRYALQALPAAKAAGMTERTCIEALTRPLNLTRLPLLIDVLDDDPLRHDRLSWRQAITHQVSQTCAAYFDEHQADWRPHHRQGLYAFWRDTISHDHGIGVLMGLPSLGQSLEALPATRQDAESWVLQRLGLPQAVWADYLEAVLLTVNGWASWCAYLGWQARLGGQSDEHLRDLLAIRLAWGALLLECKDDAAARRAFAAVQGNWRDSGALLADAHAQLLVDEVWQFAFEAGYQRELASKLVAIGGPRATQHAASEIEVQAAFCIDVRSEPLRRAVESIWPAVRTIGFAGFFGLPVAYTPLATSARRPQLPGLLAPALEVRDAVSATAGQGDGTMSGAASEARRTRFGLSNQVSAATRLPGTSFSFVEAAGLGYLGKMRQWLKPSRNQRVRDDLAGLPNRYKALCRPTLAGTDYETKVDLAASVLRGMGIERTLAPLVVLIGHASQSVNNAHAAALDCGACCGQSGEVNARALAQILNDPMVHAGLEQRGIVVPRETTFVAALHNTTTDEIEGFDLDLLSPSAAARWDKLLGVFGHACDQVRRERAVRLGLDPRMEADRLLARLRERANDGAQTRPEWGLAGNAAFIIAPRRRSLGAVLDGRCFLHDYDCTHDTEGRRLEQLMTAPMIVAHWINWQYHASTCDPSHMGCGNKVLHNVVGGHIGVFEGNSGDLRIGLSKQSLHDGRRWMHEPLRLTVIIDAPGAAIERVIDQHPTVRQLLHNGWLHLWRFGESGLLRFSDGAWHELEMGLESSAFPAPRIGIRRGGGPVRHDSGSGVDTAPAAG</sequence>
<keyword evidence="11" id="KW-1185">Reference proteome</keyword>
<evidence type="ECO:0000256" key="5">
    <source>
        <dbReference type="ARBA" id="ARBA00023136"/>
    </source>
</evidence>
<dbReference type="EMBL" id="CP065600">
    <property type="protein sequence ID" value="QPQ90942.1"/>
    <property type="molecule type" value="Genomic_DNA"/>
</dbReference>
<dbReference type="GeneID" id="45693603"/>